<evidence type="ECO:0000256" key="5">
    <source>
        <dbReference type="ARBA" id="ARBA00022737"/>
    </source>
</evidence>
<evidence type="ECO:0000256" key="7">
    <source>
        <dbReference type="ARBA" id="ARBA00022912"/>
    </source>
</evidence>
<dbReference type="GO" id="GO:0005737">
    <property type="term" value="C:cytoplasm"/>
    <property type="evidence" value="ECO:0007669"/>
    <property type="project" value="UniProtKB-SubCell"/>
</dbReference>
<gene>
    <name evidence="14" type="ORF">PTSG_00947</name>
</gene>
<evidence type="ECO:0000313" key="14">
    <source>
        <dbReference type="EMBL" id="EGD76245.1"/>
    </source>
</evidence>
<dbReference type="CDD" id="cd10340">
    <property type="entry name" value="SH2_N-SH2_SHP_like"/>
    <property type="match status" value="1"/>
</dbReference>
<dbReference type="InParanoid" id="F2TXY6"/>
<dbReference type="GO" id="GO:0030971">
    <property type="term" value="F:receptor tyrosine kinase binding"/>
    <property type="evidence" value="ECO:0007669"/>
    <property type="project" value="TreeGrafter"/>
</dbReference>
<dbReference type="InterPro" id="IPR016130">
    <property type="entry name" value="Tyr_Pase_AS"/>
</dbReference>
<keyword evidence="8 10" id="KW-0727">SH2 domain</keyword>
<feature type="domain" description="SH2" evidence="11">
    <location>
        <begin position="111"/>
        <end position="205"/>
    </location>
</feature>
<protein>
    <recommendedName>
        <fullName evidence="2">protein-tyrosine-phosphatase</fullName>
        <ecNumber evidence="2">3.1.3.48</ecNumber>
    </recommendedName>
</protein>
<reference evidence="14" key="1">
    <citation type="submission" date="2009-08" db="EMBL/GenBank/DDBJ databases">
        <title>Annotation of Salpingoeca rosetta.</title>
        <authorList>
            <consortium name="The Broad Institute Genome Sequencing Platform"/>
            <person name="Russ C."/>
            <person name="Cuomo C."/>
            <person name="Burger G."/>
            <person name="Gray M.W."/>
            <person name="Holland P.W.H."/>
            <person name="King N."/>
            <person name="Lang F.B.F."/>
            <person name="Roger A.J."/>
            <person name="Ruiz-Trillo I."/>
            <person name="Young S.K."/>
            <person name="Zeng Q."/>
            <person name="Gargeya S."/>
            <person name="Alvarado L."/>
            <person name="Berlin A."/>
            <person name="Chapman S.B."/>
            <person name="Chen Z."/>
            <person name="Freedman E."/>
            <person name="Gellesch M."/>
            <person name="Goldberg J."/>
            <person name="Griggs A."/>
            <person name="Gujja S."/>
            <person name="Heilman E."/>
            <person name="Heiman D."/>
            <person name="Howarth C."/>
            <person name="Mehta T."/>
            <person name="Neiman D."/>
            <person name="Pearson M."/>
            <person name="Roberts A."/>
            <person name="Saif S."/>
            <person name="Shea T."/>
            <person name="Shenoy N."/>
            <person name="Sisk P."/>
            <person name="Stolte C."/>
            <person name="Sykes S."/>
            <person name="White J."/>
            <person name="Yandava C."/>
            <person name="Haas B."/>
            <person name="Nusbaum C."/>
            <person name="Birren B."/>
        </authorList>
    </citation>
    <scope>NUCLEOTIDE SEQUENCE [LARGE SCALE GENOMIC DNA]</scope>
    <source>
        <strain evidence="14">ATCC 50818</strain>
    </source>
</reference>
<accession>F2TXY6</accession>
<keyword evidence="3" id="KW-0963">Cytoplasm</keyword>
<dbReference type="PANTHER" id="PTHR46559">
    <property type="entry name" value="TYROSINE-PROTEIN PHOSPHATASE NON-RECEPTOR TYPE 11"/>
    <property type="match status" value="1"/>
</dbReference>
<evidence type="ECO:0000259" key="12">
    <source>
        <dbReference type="PROSITE" id="PS50055"/>
    </source>
</evidence>
<dbReference type="PROSITE" id="PS50056">
    <property type="entry name" value="TYR_PHOSPHATASE_2"/>
    <property type="match status" value="1"/>
</dbReference>
<dbReference type="Pfam" id="PF00017">
    <property type="entry name" value="SH2"/>
    <property type="match status" value="2"/>
</dbReference>
<proteinExistence type="predicted"/>
<dbReference type="FunCoup" id="F2TXY6">
    <property type="interactions" value="1700"/>
</dbReference>
<dbReference type="KEGG" id="sre:PTSG_00947"/>
<dbReference type="GeneID" id="16079014"/>
<feature type="domain" description="SH2" evidence="11">
    <location>
        <begin position="5"/>
        <end position="101"/>
    </location>
</feature>
<dbReference type="FunFam" id="3.30.505.10:FF:000018">
    <property type="entry name" value="Tyrosine-protein phosphatase non-receptor type"/>
    <property type="match status" value="1"/>
</dbReference>
<dbReference type="PROSITE" id="PS50055">
    <property type="entry name" value="TYR_PHOSPHATASE_PTP"/>
    <property type="match status" value="1"/>
</dbReference>
<dbReference type="PRINTS" id="PR00401">
    <property type="entry name" value="SH2DOMAIN"/>
</dbReference>
<dbReference type="PRINTS" id="PR00700">
    <property type="entry name" value="PRTYPHPHTASE"/>
</dbReference>
<dbReference type="PROSITE" id="PS50001">
    <property type="entry name" value="SH2"/>
    <property type="match status" value="2"/>
</dbReference>
<dbReference type="InterPro" id="IPR036860">
    <property type="entry name" value="SH2_dom_sf"/>
</dbReference>
<keyword evidence="15" id="KW-1185">Reference proteome</keyword>
<organism evidence="15">
    <name type="scientific">Salpingoeca rosetta (strain ATCC 50818 / BSB-021)</name>
    <dbReference type="NCBI Taxonomy" id="946362"/>
    <lineage>
        <taxon>Eukaryota</taxon>
        <taxon>Choanoflagellata</taxon>
        <taxon>Craspedida</taxon>
        <taxon>Salpingoecidae</taxon>
        <taxon>Salpingoeca</taxon>
    </lineage>
</organism>
<dbReference type="RefSeq" id="XP_004998420.1">
    <property type="nucleotide sequence ID" value="XM_004998363.1"/>
</dbReference>
<dbReference type="OrthoDB" id="8815311at2759"/>
<feature type="domain" description="Tyrosine-protein phosphatase" evidence="12">
    <location>
        <begin position="235"/>
        <end position="506"/>
    </location>
</feature>
<evidence type="ECO:0000256" key="9">
    <source>
        <dbReference type="ARBA" id="ARBA00051722"/>
    </source>
</evidence>
<comment type="catalytic activity">
    <reaction evidence="9">
        <text>O-phospho-L-tyrosyl-[protein] + H2O = L-tyrosyl-[protein] + phosphate</text>
        <dbReference type="Rhea" id="RHEA:10684"/>
        <dbReference type="Rhea" id="RHEA-COMP:10136"/>
        <dbReference type="Rhea" id="RHEA-COMP:20101"/>
        <dbReference type="ChEBI" id="CHEBI:15377"/>
        <dbReference type="ChEBI" id="CHEBI:43474"/>
        <dbReference type="ChEBI" id="CHEBI:46858"/>
        <dbReference type="ChEBI" id="CHEBI:61978"/>
        <dbReference type="EC" id="3.1.3.48"/>
    </reaction>
</comment>
<dbReference type="InterPro" id="IPR003595">
    <property type="entry name" value="Tyr_Pase_cat"/>
</dbReference>
<dbReference type="Gene3D" id="3.30.505.10">
    <property type="entry name" value="SH2 domain"/>
    <property type="match status" value="2"/>
</dbReference>
<keyword evidence="6" id="KW-0378">Hydrolase</keyword>
<evidence type="ECO:0000256" key="6">
    <source>
        <dbReference type="ARBA" id="ARBA00022801"/>
    </source>
</evidence>
<evidence type="ECO:0000256" key="10">
    <source>
        <dbReference type="PROSITE-ProRule" id="PRU00191"/>
    </source>
</evidence>
<dbReference type="InterPro" id="IPR000387">
    <property type="entry name" value="Tyr_Pase_dom"/>
</dbReference>
<dbReference type="Pfam" id="PF00102">
    <property type="entry name" value="Y_phosphatase"/>
    <property type="match status" value="1"/>
</dbReference>
<dbReference type="PANTHER" id="PTHR46559:SF3">
    <property type="entry name" value="TYROSINE-PROTEIN PHOSPHATASE NON-RECEPTOR TYPE"/>
    <property type="match status" value="1"/>
</dbReference>
<dbReference type="SMART" id="SM00404">
    <property type="entry name" value="PTPc_motif"/>
    <property type="match status" value="1"/>
</dbReference>
<comment type="subcellular location">
    <subcellularLocation>
        <location evidence="1">Cytoplasm</location>
    </subcellularLocation>
</comment>
<dbReference type="SUPFAM" id="SSF55550">
    <property type="entry name" value="SH2 domain"/>
    <property type="match status" value="2"/>
</dbReference>
<keyword evidence="4" id="KW-0597">Phosphoprotein</keyword>
<dbReference type="AlphaFoldDB" id="F2TXY6"/>
<evidence type="ECO:0000256" key="3">
    <source>
        <dbReference type="ARBA" id="ARBA00022490"/>
    </source>
</evidence>
<evidence type="ECO:0000256" key="4">
    <source>
        <dbReference type="ARBA" id="ARBA00022553"/>
    </source>
</evidence>
<dbReference type="InterPro" id="IPR029021">
    <property type="entry name" value="Prot-tyrosine_phosphatase-like"/>
</dbReference>
<dbReference type="EMBL" id="GL832956">
    <property type="protein sequence ID" value="EGD76245.1"/>
    <property type="molecule type" value="Genomic_DNA"/>
</dbReference>
<evidence type="ECO:0000259" key="11">
    <source>
        <dbReference type="PROSITE" id="PS50001"/>
    </source>
</evidence>
<dbReference type="Proteomes" id="UP000007799">
    <property type="component" value="Unassembled WGS sequence"/>
</dbReference>
<keyword evidence="7" id="KW-0904">Protein phosphatase</keyword>
<dbReference type="Gene3D" id="3.90.190.10">
    <property type="entry name" value="Protein tyrosine phosphatase superfamily"/>
    <property type="match status" value="1"/>
</dbReference>
<dbReference type="InterPro" id="IPR000980">
    <property type="entry name" value="SH2"/>
</dbReference>
<dbReference type="SMART" id="SM00252">
    <property type="entry name" value="SH2"/>
    <property type="match status" value="2"/>
</dbReference>
<evidence type="ECO:0000259" key="13">
    <source>
        <dbReference type="PROSITE" id="PS50056"/>
    </source>
</evidence>
<dbReference type="GO" id="GO:0070374">
    <property type="term" value="P:positive regulation of ERK1 and ERK2 cascade"/>
    <property type="evidence" value="ECO:0007669"/>
    <property type="project" value="TreeGrafter"/>
</dbReference>
<evidence type="ECO:0000256" key="8">
    <source>
        <dbReference type="ARBA" id="ARBA00022999"/>
    </source>
</evidence>
<dbReference type="STRING" id="946362.F2TXY6"/>
<evidence type="ECO:0000313" key="15">
    <source>
        <dbReference type="Proteomes" id="UP000007799"/>
    </source>
</evidence>
<dbReference type="PROSITE" id="PS00383">
    <property type="entry name" value="TYR_PHOSPHATASE_1"/>
    <property type="match status" value="1"/>
</dbReference>
<dbReference type="CDD" id="cd09931">
    <property type="entry name" value="SH2_C-SH2_SHP_like"/>
    <property type="match status" value="1"/>
</dbReference>
<evidence type="ECO:0000256" key="1">
    <source>
        <dbReference type="ARBA" id="ARBA00004496"/>
    </source>
</evidence>
<keyword evidence="5" id="KW-0677">Repeat</keyword>
<name>F2TXY6_SALR5</name>
<evidence type="ECO:0000256" key="2">
    <source>
        <dbReference type="ARBA" id="ARBA00013064"/>
    </source>
</evidence>
<dbReference type="OMA" id="ESMAYKQ"/>
<feature type="domain" description="Tyrosine specific protein phosphatases" evidence="13">
    <location>
        <begin position="416"/>
        <end position="497"/>
    </location>
</feature>
<dbReference type="eggNOG" id="KOG0790">
    <property type="taxonomic scope" value="Eukaryota"/>
</dbReference>
<dbReference type="InterPro" id="IPR000242">
    <property type="entry name" value="PTP_cat"/>
</dbReference>
<sequence>MARRWFHPTISGLDAEKLLKQYGKHGSFLVRSSQTNKNDYALSVLRGDSVLHVKIQNTGDFYDLYGGEKFANLSELISYYTQEHNTLKEKNGNEIELLDPLLSEDPTSERWFHGNLSSRESEEALMQRGQDGSYLVRTSSSQPGRYVLTVRVKNEVTHIMIRAGRGVYDLGGGQQFCDLASLIEHYKKHPIIEANSRVVKLVYPFNATRLTLSAIAGRFDELSKESDDVGARAGFFEEFEQLQQMEAQFLEKPRIEGTRPENKPKNRYKNILPYDETRVKLRDVGPEVGADYINANYVNGEAAGTNHAYIASQGCMPTTVPSFWQMIWENDVHIVVMVTKEVERGRHKCTRYWPDNAGDSADYGGFRVLMQAEEDRGPFIIRTLVVQKGSDPARTVYQYHYTNWPDHGVPDDAEILSLLLTVREHNKDVKEKSQRPVGPLLVHCSAGIGRTGTIIVIDIIMDKIEQEGTGIDVDIQKSIQGIRAQRSGMIQTAAQYRFVYKAILDHINNLRSVMEGGDVTTDRQLYEDLVLRQKKF</sequence>
<dbReference type="GO" id="GO:0050839">
    <property type="term" value="F:cell adhesion molecule binding"/>
    <property type="evidence" value="ECO:0007669"/>
    <property type="project" value="TreeGrafter"/>
</dbReference>
<dbReference type="SMART" id="SM00194">
    <property type="entry name" value="PTPc"/>
    <property type="match status" value="1"/>
</dbReference>
<dbReference type="FunFam" id="3.90.190.10:FF:000045">
    <property type="entry name" value="Tyrosine-protein phosphatase non-receptor type 12"/>
    <property type="match status" value="1"/>
</dbReference>
<dbReference type="GO" id="GO:0004726">
    <property type="term" value="F:non-membrane spanning protein tyrosine phosphatase activity"/>
    <property type="evidence" value="ECO:0007669"/>
    <property type="project" value="TreeGrafter"/>
</dbReference>
<dbReference type="EC" id="3.1.3.48" evidence="2"/>
<dbReference type="SUPFAM" id="SSF52799">
    <property type="entry name" value="(Phosphotyrosine protein) phosphatases II"/>
    <property type="match status" value="1"/>
</dbReference>